<feature type="region of interest" description="Disordered" evidence="1">
    <location>
        <begin position="73"/>
        <end position="102"/>
    </location>
</feature>
<dbReference type="Proteomes" id="UP001060504">
    <property type="component" value="Unassembled WGS sequence"/>
</dbReference>
<name>A0ABQ4VCC0_9MYCO</name>
<accession>A0ABQ4VCC0</accession>
<sequence>MNRNDVIDVLSAVAANDRRTVGEADVAVWLGVIGDLPVDFALKAVVQHIRECPGVWLEPGHVYQIARDMMRDEREREPDAHREARQAALDAKAAPDPTPRPFVGPVKHHRPQCNWMNVRCPHCNAPPLNHCVVPGTTRRPHGGTHPARLEVAMNRPSAEHSPQRKAQIP</sequence>
<evidence type="ECO:0000313" key="3">
    <source>
        <dbReference type="EMBL" id="GJF17736.1"/>
    </source>
</evidence>
<keyword evidence="4" id="KW-1185">Reference proteome</keyword>
<dbReference type="InterPro" id="IPR056911">
    <property type="entry name" value="Phage_Znf_bind_put"/>
</dbReference>
<dbReference type="EMBL" id="BPRH01002579">
    <property type="protein sequence ID" value="GJF17736.1"/>
    <property type="molecule type" value="Genomic_DNA"/>
</dbReference>
<gene>
    <name evidence="3" type="ORF">NGTWS1702_24620</name>
</gene>
<comment type="caution">
    <text evidence="3">The sequence shown here is derived from an EMBL/GenBank/DDBJ whole genome shotgun (WGS) entry which is preliminary data.</text>
</comment>
<evidence type="ECO:0000256" key="1">
    <source>
        <dbReference type="SAM" id="MobiDB-lite"/>
    </source>
</evidence>
<dbReference type="Pfam" id="PF24623">
    <property type="entry name" value="Phage_zn_bind_8"/>
    <property type="match status" value="1"/>
</dbReference>
<proteinExistence type="predicted"/>
<reference evidence="3 4" key="1">
    <citation type="submission" date="2021-08" db="EMBL/GenBank/DDBJ databases">
        <title>Draft genome sequence of Mycolicibacterium sp. NGTWS1702 strain.</title>
        <authorList>
            <person name="Matsumoto M."/>
            <person name="Tang B.C.C."/>
            <person name="Machida Y."/>
            <person name="Matoyama H."/>
            <person name="Kishihara T."/>
            <person name="Sato S."/>
            <person name="Kondo I."/>
            <person name="Sano M."/>
            <person name="Kato G."/>
        </authorList>
    </citation>
    <scope>NUCLEOTIDE SEQUENCE [LARGE SCALE GENOMIC DNA]</scope>
    <source>
        <strain evidence="3 4">NGTWSNA01</strain>
    </source>
</reference>
<protein>
    <recommendedName>
        <fullName evidence="2">DNA-binding phage zinc finger domain-containing protein</fullName>
    </recommendedName>
</protein>
<feature type="compositionally biased region" description="Basic and acidic residues" evidence="1">
    <location>
        <begin position="73"/>
        <end position="85"/>
    </location>
</feature>
<feature type="domain" description="DNA-binding phage zinc finger" evidence="2">
    <location>
        <begin position="108"/>
        <end position="158"/>
    </location>
</feature>
<evidence type="ECO:0000259" key="2">
    <source>
        <dbReference type="Pfam" id="PF24623"/>
    </source>
</evidence>
<organism evidence="3 4">
    <name type="scientific">Mycolicibacterium cyprinidarum</name>
    <dbReference type="NCBI Taxonomy" id="2860311"/>
    <lineage>
        <taxon>Bacteria</taxon>
        <taxon>Bacillati</taxon>
        <taxon>Actinomycetota</taxon>
        <taxon>Actinomycetes</taxon>
        <taxon>Mycobacteriales</taxon>
        <taxon>Mycobacteriaceae</taxon>
        <taxon>Mycolicibacterium</taxon>
    </lineage>
</organism>
<evidence type="ECO:0000313" key="4">
    <source>
        <dbReference type="Proteomes" id="UP001060504"/>
    </source>
</evidence>